<dbReference type="AlphaFoldDB" id="A0A0D5YR88"/>
<sequence>MFFLVFLLVIYCYPQGEGGVFTRSRLAALKTGEGSLGNNPHAIEWFNELRRKTSTLGQERSISLDDIEGSVYLDVEFNNGTVYYLNEEYQNFPMRYDAYNDEIEIKRSASRQLQAFYKSPAISCEIKGQRVVYLEYQNKDGSLSEGYLFRYFEGPFYSFYVKHAKIFKEAKQAKTFLQGSFPHRFVDDEQFYIKLADGVPTFTKPQKNQLLEIFGKNNERAVKRFIKENRLSLSNIDDMVKLVAYANAL</sequence>
<dbReference type="Proteomes" id="UP000032726">
    <property type="component" value="Chromosome"/>
</dbReference>
<evidence type="ECO:0000313" key="1">
    <source>
        <dbReference type="EMBL" id="AKA34434.1"/>
    </source>
</evidence>
<keyword evidence="2" id="KW-1185">Reference proteome</keyword>
<protein>
    <submittedName>
        <fullName evidence="1">Uncharacterized protein</fullName>
    </submittedName>
</protein>
<proteinExistence type="predicted"/>
<dbReference type="EMBL" id="CP011071">
    <property type="protein sequence ID" value="AKA34434.1"/>
    <property type="molecule type" value="Genomic_DNA"/>
</dbReference>
<dbReference type="KEGG" id="mlt:VC82_772"/>
<name>A0A0D5YR88_9FLAO</name>
<dbReference type="STRING" id="516051.VC82_772"/>
<reference evidence="1 2" key="1">
    <citation type="submission" date="2015-03" db="EMBL/GenBank/DDBJ databases">
        <title>Complete genome sequence of Muricauda lutaonensis CC-HSB-11T, isolated from a coastal hot spring.</title>
        <authorList>
            <person name="Kim K.M."/>
        </authorList>
    </citation>
    <scope>NUCLEOTIDE SEQUENCE [LARGE SCALE GENOMIC DNA]</scope>
    <source>
        <strain evidence="1 2">CC-HSB-11</strain>
    </source>
</reference>
<dbReference type="HOGENOM" id="CLU_1114845_0_0_10"/>
<organism evidence="1 2">
    <name type="scientific">Flagellimonas lutaonensis</name>
    <dbReference type="NCBI Taxonomy" id="516051"/>
    <lineage>
        <taxon>Bacteria</taxon>
        <taxon>Pseudomonadati</taxon>
        <taxon>Bacteroidota</taxon>
        <taxon>Flavobacteriia</taxon>
        <taxon>Flavobacteriales</taxon>
        <taxon>Flavobacteriaceae</taxon>
        <taxon>Flagellimonas</taxon>
    </lineage>
</organism>
<accession>A0A0D5YR88</accession>
<gene>
    <name evidence="1" type="ORF">VC82_772</name>
</gene>
<evidence type="ECO:0000313" key="2">
    <source>
        <dbReference type="Proteomes" id="UP000032726"/>
    </source>
</evidence>